<proteinExistence type="predicted"/>
<keyword evidence="1" id="KW-0472">Membrane</keyword>
<dbReference type="EMBL" id="SSOB01000053">
    <property type="protein sequence ID" value="THF73549.1"/>
    <property type="molecule type" value="Genomic_DNA"/>
</dbReference>
<dbReference type="OrthoDB" id="2652560at2"/>
<keyword evidence="1" id="KW-0812">Transmembrane</keyword>
<sequence length="169" mass="18531">MTITTWLEILLILAIAVWTQMGKRAFTTRRIVMPFIVAVVVGRQYLGGFPEDGHNLLAFGLCVLAGVVFGALLVLATRLERGENGVLYTKAGWGYFAVWVLELGLRVAFAYYAQSHQMEVGSFLVRHQLSPDMIGTGFIAMTIATLLTRVLGILLLGKARTGVRSTRTA</sequence>
<evidence type="ECO:0000313" key="3">
    <source>
        <dbReference type="Proteomes" id="UP000310636"/>
    </source>
</evidence>
<evidence type="ECO:0000256" key="1">
    <source>
        <dbReference type="SAM" id="Phobius"/>
    </source>
</evidence>
<organism evidence="2 3">
    <name type="scientific">Cohnella fermenti</name>
    <dbReference type="NCBI Taxonomy" id="2565925"/>
    <lineage>
        <taxon>Bacteria</taxon>
        <taxon>Bacillati</taxon>
        <taxon>Bacillota</taxon>
        <taxon>Bacilli</taxon>
        <taxon>Bacillales</taxon>
        <taxon>Paenibacillaceae</taxon>
        <taxon>Cohnella</taxon>
    </lineage>
</organism>
<feature type="transmembrane region" description="Helical" evidence="1">
    <location>
        <begin position="56"/>
        <end position="79"/>
    </location>
</feature>
<keyword evidence="3" id="KW-1185">Reference proteome</keyword>
<reference evidence="2 3" key="1">
    <citation type="submission" date="2019-04" db="EMBL/GenBank/DDBJ databases">
        <title>Cohnella sp. nov. isolated from preserved vegetables.</title>
        <authorList>
            <person name="Lin S.-Y."/>
            <person name="Hung M.-H."/>
            <person name="Young C.-C."/>
        </authorList>
    </citation>
    <scope>NUCLEOTIDE SEQUENCE [LARGE SCALE GENOMIC DNA]</scope>
    <source>
        <strain evidence="2 3">CC-MHH1044</strain>
    </source>
</reference>
<evidence type="ECO:0000313" key="2">
    <source>
        <dbReference type="EMBL" id="THF73549.1"/>
    </source>
</evidence>
<dbReference type="AlphaFoldDB" id="A0A4S4BGI4"/>
<accession>A0A4S4BGI4</accession>
<dbReference type="Proteomes" id="UP000310636">
    <property type="component" value="Unassembled WGS sequence"/>
</dbReference>
<dbReference type="RefSeq" id="WP_136373250.1">
    <property type="nucleotide sequence ID" value="NZ_SSOB01000053.1"/>
</dbReference>
<feature type="transmembrane region" description="Helical" evidence="1">
    <location>
        <begin position="91"/>
        <end position="113"/>
    </location>
</feature>
<protein>
    <submittedName>
        <fullName evidence="2">DUF1453 family protein</fullName>
    </submittedName>
</protein>
<comment type="caution">
    <text evidence="2">The sequence shown here is derived from an EMBL/GenBank/DDBJ whole genome shotgun (WGS) entry which is preliminary data.</text>
</comment>
<name>A0A4S4BGI4_9BACL</name>
<keyword evidence="1" id="KW-1133">Transmembrane helix</keyword>
<feature type="transmembrane region" description="Helical" evidence="1">
    <location>
        <begin position="31"/>
        <end position="50"/>
    </location>
</feature>
<gene>
    <name evidence="2" type="ORF">E6C55_28565</name>
</gene>
<feature type="transmembrane region" description="Helical" evidence="1">
    <location>
        <begin position="133"/>
        <end position="157"/>
    </location>
</feature>